<feature type="transmembrane region" description="Helical" evidence="1">
    <location>
        <begin position="21"/>
        <end position="40"/>
    </location>
</feature>
<dbReference type="RefSeq" id="WP_005542670.1">
    <property type="nucleotide sequence ID" value="NZ_CP012958.1"/>
</dbReference>
<dbReference type="EMBL" id="VSED01000004">
    <property type="protein sequence ID" value="TYA39604.1"/>
    <property type="molecule type" value="Genomic_DNA"/>
</dbReference>
<keyword evidence="6" id="KW-1185">Reference proteome</keyword>
<dbReference type="Proteomes" id="UP000072236">
    <property type="component" value="Chromosome"/>
</dbReference>
<dbReference type="GeneID" id="77211419"/>
<name>A0A142G1B2_AGGAC</name>
<keyword evidence="1" id="KW-1133">Transmembrane helix</keyword>
<evidence type="ECO:0000256" key="1">
    <source>
        <dbReference type="SAM" id="Phobius"/>
    </source>
</evidence>
<feature type="transmembrane region" description="Helical" evidence="1">
    <location>
        <begin position="221"/>
        <end position="245"/>
    </location>
</feature>
<dbReference type="Proteomes" id="UP000226080">
    <property type="component" value="Unassembled WGS sequence"/>
</dbReference>
<dbReference type="AlphaFoldDB" id="A0A142G1B2"/>
<protein>
    <submittedName>
        <fullName evidence="4">Beta-methylgalactoside transporter</fullName>
    </submittedName>
</protein>
<evidence type="ECO:0000313" key="4">
    <source>
        <dbReference type="EMBL" id="TYA39604.1"/>
    </source>
</evidence>
<keyword evidence="1" id="KW-0812">Transmembrane</keyword>
<feature type="transmembrane region" description="Helical" evidence="1">
    <location>
        <begin position="146"/>
        <end position="172"/>
    </location>
</feature>
<gene>
    <name evidence="2" type="ORF">ACT75_07875</name>
    <name evidence="3" type="ORF">CQR80_03730</name>
    <name evidence="4" type="ORF">FXB79_02635</name>
</gene>
<evidence type="ECO:0000313" key="6">
    <source>
        <dbReference type="Proteomes" id="UP000226080"/>
    </source>
</evidence>
<dbReference type="EMBL" id="CP012959">
    <property type="protein sequence ID" value="AMQ94442.1"/>
    <property type="molecule type" value="Genomic_DNA"/>
</dbReference>
<keyword evidence="1" id="KW-0472">Membrane</keyword>
<evidence type="ECO:0000313" key="2">
    <source>
        <dbReference type="EMBL" id="AMQ94442.1"/>
    </source>
</evidence>
<evidence type="ECO:0000313" key="7">
    <source>
        <dbReference type="Proteomes" id="UP000323012"/>
    </source>
</evidence>
<reference evidence="3 6" key="2">
    <citation type="submission" date="2017-10" db="EMBL/GenBank/DDBJ databases">
        <title>Draft genome sequences of Aggregatibacter actinomycetemcomitans strains 310a and 310b.</title>
        <authorList>
            <person name="May A.C."/>
            <person name="Ohta H."/>
            <person name="Maeda H."/>
            <person name="Kokeguchi S."/>
            <person name="Cugini C."/>
        </authorList>
    </citation>
    <scope>NUCLEOTIDE SEQUENCE [LARGE SCALE GENOMIC DNA]</scope>
    <source>
        <strain evidence="3 6">310b</strain>
    </source>
</reference>
<proteinExistence type="predicted"/>
<evidence type="ECO:0000313" key="3">
    <source>
        <dbReference type="EMBL" id="PHO21000.1"/>
    </source>
</evidence>
<sequence>MPINFTQIIKDSFHFIQNEKQSVIILSALYFFANIAIALLQSSMLPNEVIISLTEKQISPAMSEGQAIDLVIFFFLKQFIYIFISAWCLVSIHQISLRHFNTFQHSFSITLKRIWGAILISFVICIPIFIGLAEAIIAIQQKIQPSIISLLAIIIGIGLYIRLCLAPVHYLLTDDTVSTCGKTIWHAAIGRVSMLVIFCLLIYFLIPIAENFLVSFSTNSIMALITGIMVAFLNIFALIVTYRFYTRFLPKV</sequence>
<reference evidence="4 7" key="3">
    <citation type="submission" date="2019-08" db="EMBL/GenBank/DDBJ databases">
        <title>Whole genome sequencing of Aggregatibacter actinomycetemcomitans cultured from blood stream infections in Denmark reveals a novel phylogenetic lineage expressing serotype a membrane O polysaccharide.</title>
        <authorList>
            <person name="Nedergaard S."/>
            <person name="Kobel C.M."/>
            <person name="Nielsen M.B."/>
            <person name="Moeller R.T."/>
            <person name="Jensen A.B."/>
            <person name="Noerskov-Lauritsen N."/>
        </authorList>
    </citation>
    <scope>NUCLEOTIDE SEQUENCE [LARGE SCALE GENOMIC DNA]</scope>
    <source>
        <strain evidence="4 7">PN_563</strain>
    </source>
</reference>
<dbReference type="OrthoDB" id="5689171at2"/>
<feature type="transmembrane region" description="Helical" evidence="1">
    <location>
        <begin position="70"/>
        <end position="93"/>
    </location>
</feature>
<feature type="transmembrane region" description="Helical" evidence="1">
    <location>
        <begin position="114"/>
        <end position="140"/>
    </location>
</feature>
<evidence type="ECO:0000313" key="5">
    <source>
        <dbReference type="Proteomes" id="UP000072236"/>
    </source>
</evidence>
<dbReference type="EMBL" id="PCGW01000005">
    <property type="protein sequence ID" value="PHO21000.1"/>
    <property type="molecule type" value="Genomic_DNA"/>
</dbReference>
<dbReference type="Proteomes" id="UP000323012">
    <property type="component" value="Unassembled WGS sequence"/>
</dbReference>
<dbReference type="KEGG" id="aact:ACT75_07875"/>
<feature type="transmembrane region" description="Helical" evidence="1">
    <location>
        <begin position="184"/>
        <end position="209"/>
    </location>
</feature>
<accession>A0A142G1B2</accession>
<organism evidence="4 7">
    <name type="scientific">Aggregatibacter actinomycetemcomitans</name>
    <name type="common">Actinobacillus actinomycetemcomitans</name>
    <name type="synonym">Haemophilus actinomycetemcomitans</name>
    <dbReference type="NCBI Taxonomy" id="714"/>
    <lineage>
        <taxon>Bacteria</taxon>
        <taxon>Pseudomonadati</taxon>
        <taxon>Pseudomonadota</taxon>
        <taxon>Gammaproteobacteria</taxon>
        <taxon>Pasteurellales</taxon>
        <taxon>Pasteurellaceae</taxon>
        <taxon>Aggregatibacter</taxon>
    </lineage>
</organism>
<reference evidence="2 5" key="1">
    <citation type="submission" date="2015-10" db="EMBL/GenBank/DDBJ databases">
        <title>Tn-seq of a polymicrobial infection.</title>
        <authorList>
            <person name="Stacy A."/>
            <person name="Rumbaugh K.P."/>
            <person name="Whiteley M."/>
        </authorList>
    </citation>
    <scope>NUCLEOTIDE SEQUENCE [LARGE SCALE GENOMIC DNA]</scope>
    <source>
        <strain evidence="2 5">624</strain>
    </source>
</reference>
<dbReference type="eggNOG" id="ENOG5032HXG">
    <property type="taxonomic scope" value="Bacteria"/>
</dbReference>